<sequence length="100" mass="11149">MRSATSRQKMGNQRNLRVNTPADIGGGGGLSASEEATVALVVFCFLKVQSRRECREGKKRSNPKLALTLRSVGHRKYARHFPTDGFFFSHQGKKREAVVE</sequence>
<dbReference type="EMBL" id="MHLN01000036">
    <property type="protein sequence ID" value="OGZ10605.1"/>
    <property type="molecule type" value="Genomic_DNA"/>
</dbReference>
<comment type="caution">
    <text evidence="2">The sequence shown here is derived from an EMBL/GenBank/DDBJ whole genome shotgun (WGS) entry which is preliminary data.</text>
</comment>
<evidence type="ECO:0000313" key="3">
    <source>
        <dbReference type="Proteomes" id="UP000178099"/>
    </source>
</evidence>
<proteinExistence type="predicted"/>
<organism evidence="2 3">
    <name type="scientific">Candidatus Lloydbacteria bacterium RIFCSPHIGHO2_02_FULL_51_22</name>
    <dbReference type="NCBI Taxonomy" id="1798663"/>
    <lineage>
        <taxon>Bacteria</taxon>
        <taxon>Candidatus Lloydiibacteriota</taxon>
    </lineage>
</organism>
<evidence type="ECO:0000256" key="1">
    <source>
        <dbReference type="SAM" id="MobiDB-lite"/>
    </source>
</evidence>
<dbReference type="Proteomes" id="UP000178099">
    <property type="component" value="Unassembled WGS sequence"/>
</dbReference>
<dbReference type="AlphaFoldDB" id="A0A1G2DAF8"/>
<feature type="compositionally biased region" description="Polar residues" evidence="1">
    <location>
        <begin position="1"/>
        <end position="18"/>
    </location>
</feature>
<protein>
    <submittedName>
        <fullName evidence="2">Uncharacterized protein</fullName>
    </submittedName>
</protein>
<name>A0A1G2DAF8_9BACT</name>
<accession>A0A1G2DAF8</accession>
<gene>
    <name evidence="2" type="ORF">A3D67_01995</name>
</gene>
<evidence type="ECO:0000313" key="2">
    <source>
        <dbReference type="EMBL" id="OGZ10605.1"/>
    </source>
</evidence>
<reference evidence="2 3" key="1">
    <citation type="journal article" date="2016" name="Nat. Commun.">
        <title>Thousands of microbial genomes shed light on interconnected biogeochemical processes in an aquifer system.</title>
        <authorList>
            <person name="Anantharaman K."/>
            <person name="Brown C.T."/>
            <person name="Hug L.A."/>
            <person name="Sharon I."/>
            <person name="Castelle C.J."/>
            <person name="Probst A.J."/>
            <person name="Thomas B.C."/>
            <person name="Singh A."/>
            <person name="Wilkins M.J."/>
            <person name="Karaoz U."/>
            <person name="Brodie E.L."/>
            <person name="Williams K.H."/>
            <person name="Hubbard S.S."/>
            <person name="Banfield J.F."/>
        </authorList>
    </citation>
    <scope>NUCLEOTIDE SEQUENCE [LARGE SCALE GENOMIC DNA]</scope>
</reference>
<feature type="region of interest" description="Disordered" evidence="1">
    <location>
        <begin position="1"/>
        <end position="28"/>
    </location>
</feature>